<keyword evidence="1" id="KW-0812">Transmembrane</keyword>
<sequence>MDLDALAAARHDDWQRLDALARGRFLGGTEADELIERYQSGASDLSLIRTTAGSTALGDRLSIRLARARLRFTGAPENPLRRFTRFWLVSLPAALYRLRWLTLAVAVVTFLVATLFAWWAAGDPRVLATLGSDDELQQLADEGFAAYYSENPAASFAGAVWTNNAWIAAQCVAFGVLGVWVPVVILQNAMNLGLNAAVMAAYGELDTFFLYITPHGLLELTCVFVAAAAGLRIFWAWVAPGARTRGAALAEDARALFSVAIGLVFFLFVSGLIEGFVTPAPWPWAVKIGIGVLAFAGFLFVMLGLGRRAARAGETGDLVEFEAGVRRLVAG</sequence>
<dbReference type="PANTHER" id="PTHR35337:SF1">
    <property type="entry name" value="SLR1478 PROTEIN"/>
    <property type="match status" value="1"/>
</dbReference>
<dbReference type="PANTHER" id="PTHR35337">
    <property type="entry name" value="SLR1478 PROTEIN"/>
    <property type="match status" value="1"/>
</dbReference>
<feature type="transmembrane region" description="Helical" evidence="1">
    <location>
        <begin position="255"/>
        <end position="278"/>
    </location>
</feature>
<feature type="transmembrane region" description="Helical" evidence="1">
    <location>
        <begin position="192"/>
        <end position="211"/>
    </location>
</feature>
<dbReference type="OrthoDB" id="5243448at2"/>
<evidence type="ECO:0000313" key="2">
    <source>
        <dbReference type="EMBL" id="QEO13505.1"/>
    </source>
</evidence>
<dbReference type="Proteomes" id="UP000324678">
    <property type="component" value="Chromosome"/>
</dbReference>
<gene>
    <name evidence="2" type="ORF">FLP10_03065</name>
</gene>
<evidence type="ECO:0000313" key="3">
    <source>
        <dbReference type="Proteomes" id="UP000324678"/>
    </source>
</evidence>
<keyword evidence="3" id="KW-1185">Reference proteome</keyword>
<reference evidence="2 3" key="1">
    <citation type="submission" date="2019-09" db="EMBL/GenBank/DDBJ databases">
        <title>Genome sequencing of strain KACC 19306.</title>
        <authorList>
            <person name="Heo J."/>
            <person name="Kim S.-J."/>
            <person name="Kim J.-S."/>
            <person name="Hong S.-B."/>
            <person name="Kwon S.-W."/>
        </authorList>
    </citation>
    <scope>NUCLEOTIDE SEQUENCE [LARGE SCALE GENOMIC DNA]</scope>
    <source>
        <strain evidence="2 3">KACC 19306</strain>
    </source>
</reference>
<accession>A0A5C1YDL2</accession>
<keyword evidence="1" id="KW-1133">Transmembrane helix</keyword>
<proteinExistence type="predicted"/>
<feature type="transmembrane region" description="Helical" evidence="1">
    <location>
        <begin position="165"/>
        <end position="185"/>
    </location>
</feature>
<protein>
    <submittedName>
        <fullName evidence="2">Stage II sporulation protein M</fullName>
    </submittedName>
</protein>
<dbReference type="InterPro" id="IPR002798">
    <property type="entry name" value="SpoIIM-like"/>
</dbReference>
<dbReference type="AlphaFoldDB" id="A0A5C1YDL2"/>
<dbReference type="KEGG" id="ail:FLP10_03065"/>
<evidence type="ECO:0000256" key="1">
    <source>
        <dbReference type="SAM" id="Phobius"/>
    </source>
</evidence>
<dbReference type="RefSeq" id="WP_149159528.1">
    <property type="nucleotide sequence ID" value="NZ_CP043505.1"/>
</dbReference>
<keyword evidence="1" id="KW-0472">Membrane</keyword>
<dbReference type="EMBL" id="CP043505">
    <property type="protein sequence ID" value="QEO13505.1"/>
    <property type="molecule type" value="Genomic_DNA"/>
</dbReference>
<feature type="transmembrane region" description="Helical" evidence="1">
    <location>
        <begin position="217"/>
        <end position="235"/>
    </location>
</feature>
<name>A0A5C1YDL2_9MICO</name>
<feature type="transmembrane region" description="Helical" evidence="1">
    <location>
        <begin position="100"/>
        <end position="121"/>
    </location>
</feature>
<organism evidence="2 3">
    <name type="scientific">Agromyces intestinalis</name>
    <dbReference type="NCBI Taxonomy" id="2592652"/>
    <lineage>
        <taxon>Bacteria</taxon>
        <taxon>Bacillati</taxon>
        <taxon>Actinomycetota</taxon>
        <taxon>Actinomycetes</taxon>
        <taxon>Micrococcales</taxon>
        <taxon>Microbacteriaceae</taxon>
        <taxon>Agromyces</taxon>
    </lineage>
</organism>
<dbReference type="Pfam" id="PF01944">
    <property type="entry name" value="SpoIIM"/>
    <property type="match status" value="1"/>
</dbReference>
<feature type="transmembrane region" description="Helical" evidence="1">
    <location>
        <begin position="284"/>
        <end position="305"/>
    </location>
</feature>